<evidence type="ECO:0000256" key="3">
    <source>
        <dbReference type="ARBA" id="ARBA00022475"/>
    </source>
</evidence>
<dbReference type="GO" id="GO:0006865">
    <property type="term" value="P:amino acid transport"/>
    <property type="evidence" value="ECO:0007669"/>
    <property type="project" value="UniProtKB-KW"/>
</dbReference>
<evidence type="ECO:0000256" key="9">
    <source>
        <dbReference type="SAM" id="Phobius"/>
    </source>
</evidence>
<dbReference type="GO" id="GO:0005886">
    <property type="term" value="C:plasma membrane"/>
    <property type="evidence" value="ECO:0007669"/>
    <property type="project" value="UniProtKB-SubCell"/>
</dbReference>
<comment type="similarity">
    <text evidence="8">Belongs to the binding-protein-dependent transport system permease family. LivHM subfamily.</text>
</comment>
<dbReference type="PANTHER" id="PTHR11795">
    <property type="entry name" value="BRANCHED-CHAIN AMINO ACID TRANSPORT SYSTEM PERMEASE PROTEIN LIVH"/>
    <property type="match status" value="1"/>
</dbReference>
<dbReference type="Pfam" id="PF02653">
    <property type="entry name" value="BPD_transp_2"/>
    <property type="match status" value="1"/>
</dbReference>
<dbReference type="AlphaFoldDB" id="A0A537JZB3"/>
<sequence>MGLPFYLQQSLNGISFGLLLFLLASGLTLIFGLMRVANIAHGSYYLLGAYVGLSVMRWTHAFPLAILAGGASVALIGSLMQWWFLARFHQQTLSQVLLTMGFAFIFSDQALLLWGGDPQSVPVPRALSGTLLLGPVYFPAYRLFVIVVGLAVYLGLWALQEKTRMGATVRAAVDDAEMARGLGINVWKVFTGVFALGAFLAAAGGVIGGAFLSIYPGADFDVLPLAFVVVIVGGLGSLKGALAGSLLVGLLDNFGKALFPELSYFTL</sequence>
<proteinExistence type="inferred from homology"/>
<dbReference type="EMBL" id="VBAK01000133">
    <property type="protein sequence ID" value="TMI88887.1"/>
    <property type="molecule type" value="Genomic_DNA"/>
</dbReference>
<comment type="caution">
    <text evidence="10">The sequence shown here is derived from an EMBL/GenBank/DDBJ whole genome shotgun (WGS) entry which is preliminary data.</text>
</comment>
<keyword evidence="4 9" id="KW-0812">Transmembrane</keyword>
<keyword evidence="2" id="KW-0813">Transport</keyword>
<dbReference type="GO" id="GO:0022857">
    <property type="term" value="F:transmembrane transporter activity"/>
    <property type="evidence" value="ECO:0007669"/>
    <property type="project" value="InterPro"/>
</dbReference>
<keyword evidence="3" id="KW-1003">Cell membrane</keyword>
<evidence type="ECO:0000256" key="5">
    <source>
        <dbReference type="ARBA" id="ARBA00022970"/>
    </source>
</evidence>
<feature type="transmembrane region" description="Helical" evidence="9">
    <location>
        <begin position="189"/>
        <end position="215"/>
    </location>
</feature>
<feature type="transmembrane region" description="Helical" evidence="9">
    <location>
        <begin position="227"/>
        <end position="251"/>
    </location>
</feature>
<evidence type="ECO:0000256" key="8">
    <source>
        <dbReference type="ARBA" id="ARBA00037998"/>
    </source>
</evidence>
<protein>
    <submittedName>
        <fullName evidence="10">Branched-chain amino acid ABC transporter permease</fullName>
    </submittedName>
</protein>
<name>A0A537JZB3_9BACT</name>
<accession>A0A537JZB3</accession>
<evidence type="ECO:0000313" key="11">
    <source>
        <dbReference type="Proteomes" id="UP000318509"/>
    </source>
</evidence>
<evidence type="ECO:0000256" key="6">
    <source>
        <dbReference type="ARBA" id="ARBA00022989"/>
    </source>
</evidence>
<dbReference type="InterPro" id="IPR052157">
    <property type="entry name" value="BCAA_transport_permease"/>
</dbReference>
<feature type="non-terminal residue" evidence="10">
    <location>
        <position position="267"/>
    </location>
</feature>
<comment type="subcellular location">
    <subcellularLocation>
        <location evidence="1">Cell membrane</location>
        <topology evidence="1">Multi-pass membrane protein</topology>
    </subcellularLocation>
</comment>
<dbReference type="CDD" id="cd06582">
    <property type="entry name" value="TM_PBP1_LivH_like"/>
    <property type="match status" value="1"/>
</dbReference>
<dbReference type="InterPro" id="IPR001851">
    <property type="entry name" value="ABC_transp_permease"/>
</dbReference>
<dbReference type="Proteomes" id="UP000318509">
    <property type="component" value="Unassembled WGS sequence"/>
</dbReference>
<feature type="transmembrane region" description="Helical" evidence="9">
    <location>
        <begin position="136"/>
        <end position="159"/>
    </location>
</feature>
<evidence type="ECO:0000256" key="4">
    <source>
        <dbReference type="ARBA" id="ARBA00022692"/>
    </source>
</evidence>
<evidence type="ECO:0000313" key="10">
    <source>
        <dbReference type="EMBL" id="TMI88887.1"/>
    </source>
</evidence>
<gene>
    <name evidence="10" type="ORF">E6H00_11440</name>
</gene>
<dbReference type="PANTHER" id="PTHR11795:SF442">
    <property type="entry name" value="ABC TRANSPORTER ATP-BINDING PROTEIN"/>
    <property type="match status" value="1"/>
</dbReference>
<keyword evidence="6 9" id="KW-1133">Transmembrane helix</keyword>
<feature type="transmembrane region" description="Helical" evidence="9">
    <location>
        <begin position="65"/>
        <end position="84"/>
    </location>
</feature>
<feature type="transmembrane region" description="Helical" evidence="9">
    <location>
        <begin position="12"/>
        <end position="31"/>
    </location>
</feature>
<evidence type="ECO:0000256" key="7">
    <source>
        <dbReference type="ARBA" id="ARBA00023136"/>
    </source>
</evidence>
<organism evidence="10 11">
    <name type="scientific">Candidatus Segetimicrobium genomatis</name>
    <dbReference type="NCBI Taxonomy" id="2569760"/>
    <lineage>
        <taxon>Bacteria</taxon>
        <taxon>Bacillati</taxon>
        <taxon>Candidatus Sysuimicrobiota</taxon>
        <taxon>Candidatus Sysuimicrobiia</taxon>
        <taxon>Candidatus Sysuimicrobiales</taxon>
        <taxon>Candidatus Segetimicrobiaceae</taxon>
        <taxon>Candidatus Segetimicrobium</taxon>
    </lineage>
</organism>
<keyword evidence="7 9" id="KW-0472">Membrane</keyword>
<evidence type="ECO:0000256" key="2">
    <source>
        <dbReference type="ARBA" id="ARBA00022448"/>
    </source>
</evidence>
<evidence type="ECO:0000256" key="1">
    <source>
        <dbReference type="ARBA" id="ARBA00004651"/>
    </source>
</evidence>
<feature type="transmembrane region" description="Helical" evidence="9">
    <location>
        <begin position="96"/>
        <end position="116"/>
    </location>
</feature>
<keyword evidence="5" id="KW-0029">Amino-acid transport</keyword>
<reference evidence="10 11" key="1">
    <citation type="journal article" date="2019" name="Nat. Microbiol.">
        <title>Mediterranean grassland soil C-N compound turnover is dependent on rainfall and depth, and is mediated by genomically divergent microorganisms.</title>
        <authorList>
            <person name="Diamond S."/>
            <person name="Andeer P.F."/>
            <person name="Li Z."/>
            <person name="Crits-Christoph A."/>
            <person name="Burstein D."/>
            <person name="Anantharaman K."/>
            <person name="Lane K.R."/>
            <person name="Thomas B.C."/>
            <person name="Pan C."/>
            <person name="Northen T.R."/>
            <person name="Banfield J.F."/>
        </authorList>
    </citation>
    <scope>NUCLEOTIDE SEQUENCE [LARGE SCALE GENOMIC DNA]</scope>
    <source>
        <strain evidence="10">NP_3</strain>
    </source>
</reference>
<feature type="transmembrane region" description="Helical" evidence="9">
    <location>
        <begin position="43"/>
        <end position="59"/>
    </location>
</feature>